<keyword evidence="3 8" id="KW-0812">Transmembrane</keyword>
<evidence type="ECO:0000256" key="8">
    <source>
        <dbReference type="SAM" id="Phobius"/>
    </source>
</evidence>
<dbReference type="PANTHER" id="PTHR42643">
    <property type="entry name" value="IONOTROPIC RECEPTOR 20A-RELATED"/>
    <property type="match status" value="1"/>
</dbReference>
<accession>A0ABP1RLT4</accession>
<proteinExistence type="predicted"/>
<protein>
    <submittedName>
        <fullName evidence="9">Uncharacterized protein</fullName>
    </submittedName>
</protein>
<evidence type="ECO:0000313" key="10">
    <source>
        <dbReference type="Proteomes" id="UP001642540"/>
    </source>
</evidence>
<evidence type="ECO:0000256" key="2">
    <source>
        <dbReference type="ARBA" id="ARBA00022475"/>
    </source>
</evidence>
<keyword evidence="7" id="KW-0325">Glycoprotein</keyword>
<comment type="subcellular location">
    <subcellularLocation>
        <location evidence="1">Cell membrane</location>
        <topology evidence="1">Multi-pass membrane protein</topology>
    </subcellularLocation>
</comment>
<dbReference type="PANTHER" id="PTHR42643:SF24">
    <property type="entry name" value="IONOTROPIC RECEPTOR 60A"/>
    <property type="match status" value="1"/>
</dbReference>
<name>A0ABP1RLT4_9HEXA</name>
<evidence type="ECO:0000313" key="9">
    <source>
        <dbReference type="EMBL" id="CAL8130391.1"/>
    </source>
</evidence>
<keyword evidence="2" id="KW-1003">Cell membrane</keyword>
<feature type="transmembrane region" description="Helical" evidence="8">
    <location>
        <begin position="270"/>
        <end position="290"/>
    </location>
</feature>
<evidence type="ECO:0000256" key="1">
    <source>
        <dbReference type="ARBA" id="ARBA00004651"/>
    </source>
</evidence>
<comment type="caution">
    <text evidence="9">The sequence shown here is derived from an EMBL/GenBank/DDBJ whole genome shotgun (WGS) entry which is preliminary data.</text>
</comment>
<gene>
    <name evidence="9" type="ORF">ODALV1_LOCUS23705</name>
</gene>
<evidence type="ECO:0000256" key="4">
    <source>
        <dbReference type="ARBA" id="ARBA00022989"/>
    </source>
</evidence>
<reference evidence="9 10" key="1">
    <citation type="submission" date="2024-08" db="EMBL/GenBank/DDBJ databases">
        <authorList>
            <person name="Cucini C."/>
            <person name="Frati F."/>
        </authorList>
    </citation>
    <scope>NUCLEOTIDE SEQUENCE [LARGE SCALE GENOMIC DNA]</scope>
</reference>
<keyword evidence="6" id="KW-0675">Receptor</keyword>
<keyword evidence="10" id="KW-1185">Reference proteome</keyword>
<keyword evidence="5 8" id="KW-0472">Membrane</keyword>
<dbReference type="Gene3D" id="1.10.287.70">
    <property type="match status" value="1"/>
</dbReference>
<dbReference type="InterPro" id="IPR052192">
    <property type="entry name" value="Insect_Ionotropic_Sensory_Rcpt"/>
</dbReference>
<dbReference type="EMBL" id="CAXLJM020000082">
    <property type="protein sequence ID" value="CAL8130391.1"/>
    <property type="molecule type" value="Genomic_DNA"/>
</dbReference>
<evidence type="ECO:0000256" key="5">
    <source>
        <dbReference type="ARBA" id="ARBA00023136"/>
    </source>
</evidence>
<keyword evidence="4 8" id="KW-1133">Transmembrane helix</keyword>
<organism evidence="9 10">
    <name type="scientific">Orchesella dallaii</name>
    <dbReference type="NCBI Taxonomy" id="48710"/>
    <lineage>
        <taxon>Eukaryota</taxon>
        <taxon>Metazoa</taxon>
        <taxon>Ecdysozoa</taxon>
        <taxon>Arthropoda</taxon>
        <taxon>Hexapoda</taxon>
        <taxon>Collembola</taxon>
        <taxon>Entomobryomorpha</taxon>
        <taxon>Entomobryoidea</taxon>
        <taxon>Orchesellidae</taxon>
        <taxon>Orchesellinae</taxon>
        <taxon>Orchesella</taxon>
    </lineage>
</organism>
<feature type="transmembrane region" description="Helical" evidence="8">
    <location>
        <begin position="319"/>
        <end position="335"/>
    </location>
</feature>
<feature type="transmembrane region" description="Helical" evidence="8">
    <location>
        <begin position="582"/>
        <end position="603"/>
    </location>
</feature>
<evidence type="ECO:0000256" key="3">
    <source>
        <dbReference type="ARBA" id="ARBA00022692"/>
    </source>
</evidence>
<evidence type="ECO:0000256" key="6">
    <source>
        <dbReference type="ARBA" id="ARBA00023170"/>
    </source>
</evidence>
<dbReference type="Proteomes" id="UP001642540">
    <property type="component" value="Unassembled WGS sequence"/>
</dbReference>
<evidence type="ECO:0000256" key="7">
    <source>
        <dbReference type="ARBA" id="ARBA00023180"/>
    </source>
</evidence>
<sequence>MKTQFKTPQYPDLKNPQRDIYKFVFATILHQTVRPMLSLRLSSSNGLLFVSETYRLNLELIGLESSVRAFGWHPHRHRVITPKVILLDVNISIPTANKQERGIVGVQASHSSAILIFLDKTTKSVGIGCTRCGIGQPFPNYATLDIDRQNSLTSFSNLLKFWERLHINLYFGKERYGNYCPAMDLHRIRYGKLCYLRRIFYEYVNCSNFDKCAFEYYSRIQLLHAQKTVDLPSEVLPFGLDQLDYTFQVISPKILFLDVKLNAFLSPFSYVVWLWTLAAAFIIFLWLTYIEHQQLSQAMLWHLSNFCEQNNILIRNMKLLSKFVMLVFIFCTLTLRNCYTSSLYSFLASEKQPIGIPQSMQEIVGRNDFDTISQSRFHDEVHSMFWRDFTYLPTRLRELYINICMKSYFVIERSELQTLNNLSNEMATNIRRNGANSFTNSTSVEDLIRSPWVTLTKQFHNFGVICKGSCENIWKLAFVGKSNWHRIVPKQSPFLSSAYFWTRDHIGIKTFSFLKFLGSFVESGLYDITFKRYKMLEEYYSMKSAESVLQLGMSKGNIFSYVFLNDGKDVQKNEVLSTKLRAFYGTFFIYLFVMFAAFISLGLEVLKHKLLQHFECRVN</sequence>